<protein>
    <submittedName>
        <fullName evidence="1">DUF432 domain-containing protein</fullName>
    </submittedName>
</protein>
<accession>A0A831LYV1</accession>
<dbReference type="AlphaFoldDB" id="A0A831LYV1"/>
<dbReference type="Pfam" id="PF04254">
    <property type="entry name" value="DUF432"/>
    <property type="match status" value="1"/>
</dbReference>
<gene>
    <name evidence="1" type="ORF">ENN90_11730</name>
</gene>
<sequence>MRTNLIMTNMPDNAIFGKHQIKPGEHRLFSSEQFTLGAQRKKEGWVLLYPEYFTAGDTEEPDFEQGEYFQTGKSNSLLIVPALPEKPLVFKGSKLHVSPGQKLTFFLNIPLTIQVYFSKIIPENLMKEFPTQRLSDTWFGDPFGGEPAFSIGSGFFMTPEEAIPSPFESICPVTIHNNSPGMLEVERLIIRLENMALYQNNGNIVTSLLLVEYRGKEVISSATYHYSKSFHGEQAELVTKPRSESTRNLLKINFHFIKNLYKQEL</sequence>
<reference evidence="1" key="1">
    <citation type="journal article" date="2020" name="mSystems">
        <title>Genome- and Community-Level Interaction Insights into Carbon Utilization and Element Cycling Functions of Hydrothermarchaeota in Hydrothermal Sediment.</title>
        <authorList>
            <person name="Zhou Z."/>
            <person name="Liu Y."/>
            <person name="Xu W."/>
            <person name="Pan J."/>
            <person name="Luo Z.H."/>
            <person name="Li M."/>
        </authorList>
    </citation>
    <scope>NUCLEOTIDE SEQUENCE [LARGE SCALE GENOMIC DNA]</scope>
    <source>
        <strain evidence="1">SpSt-1217</strain>
    </source>
</reference>
<dbReference type="Proteomes" id="UP000886047">
    <property type="component" value="Unassembled WGS sequence"/>
</dbReference>
<dbReference type="InterPro" id="IPR007366">
    <property type="entry name" value="DUF432"/>
</dbReference>
<evidence type="ECO:0000313" key="1">
    <source>
        <dbReference type="EMBL" id="HDR52271.1"/>
    </source>
</evidence>
<organism evidence="1">
    <name type="scientific">Mariniphaga anaerophila</name>
    <dbReference type="NCBI Taxonomy" id="1484053"/>
    <lineage>
        <taxon>Bacteria</taxon>
        <taxon>Pseudomonadati</taxon>
        <taxon>Bacteroidota</taxon>
        <taxon>Bacteroidia</taxon>
        <taxon>Marinilabiliales</taxon>
        <taxon>Prolixibacteraceae</taxon>
        <taxon>Mariniphaga</taxon>
    </lineage>
</organism>
<dbReference type="EMBL" id="DSDK01000650">
    <property type="protein sequence ID" value="HDR52271.1"/>
    <property type="molecule type" value="Genomic_DNA"/>
</dbReference>
<comment type="caution">
    <text evidence="1">The sequence shown here is derived from an EMBL/GenBank/DDBJ whole genome shotgun (WGS) entry which is preliminary data.</text>
</comment>
<name>A0A831LYV1_9BACT</name>
<proteinExistence type="predicted"/>